<gene>
    <name evidence="2" type="ORF">AB1Y20_002032</name>
</gene>
<feature type="compositionally biased region" description="Low complexity" evidence="1">
    <location>
        <begin position="313"/>
        <end position="327"/>
    </location>
</feature>
<name>A0AB34J7W3_PRYPA</name>
<protein>
    <submittedName>
        <fullName evidence="2">Uncharacterized protein</fullName>
    </submittedName>
</protein>
<proteinExistence type="predicted"/>
<dbReference type="EMBL" id="JBGBPQ010000011">
    <property type="protein sequence ID" value="KAL1515404.1"/>
    <property type="molecule type" value="Genomic_DNA"/>
</dbReference>
<organism evidence="2 3">
    <name type="scientific">Prymnesium parvum</name>
    <name type="common">Toxic golden alga</name>
    <dbReference type="NCBI Taxonomy" id="97485"/>
    <lineage>
        <taxon>Eukaryota</taxon>
        <taxon>Haptista</taxon>
        <taxon>Haptophyta</taxon>
        <taxon>Prymnesiophyceae</taxon>
        <taxon>Prymnesiales</taxon>
        <taxon>Prymnesiaceae</taxon>
        <taxon>Prymnesium</taxon>
    </lineage>
</organism>
<evidence type="ECO:0000313" key="2">
    <source>
        <dbReference type="EMBL" id="KAL1515404.1"/>
    </source>
</evidence>
<feature type="compositionally biased region" description="Polar residues" evidence="1">
    <location>
        <begin position="489"/>
        <end position="504"/>
    </location>
</feature>
<feature type="region of interest" description="Disordered" evidence="1">
    <location>
        <begin position="476"/>
        <end position="504"/>
    </location>
</feature>
<dbReference type="Gene3D" id="3.80.10.10">
    <property type="entry name" value="Ribonuclease Inhibitor"/>
    <property type="match status" value="1"/>
</dbReference>
<dbReference type="InterPro" id="IPR032675">
    <property type="entry name" value="LRR_dom_sf"/>
</dbReference>
<evidence type="ECO:0000313" key="3">
    <source>
        <dbReference type="Proteomes" id="UP001515480"/>
    </source>
</evidence>
<keyword evidence="3" id="KW-1185">Reference proteome</keyword>
<evidence type="ECO:0000256" key="1">
    <source>
        <dbReference type="SAM" id="MobiDB-lite"/>
    </source>
</evidence>
<accession>A0AB34J7W3</accession>
<dbReference type="SUPFAM" id="SSF52058">
    <property type="entry name" value="L domain-like"/>
    <property type="match status" value="1"/>
</dbReference>
<dbReference type="PANTHER" id="PTHR22708">
    <property type="entry name" value="LEUCINE-RICH REPEAT-CONTAINING PROTEIN 56"/>
    <property type="match status" value="1"/>
</dbReference>
<dbReference type="PANTHER" id="PTHR22708:SF0">
    <property type="entry name" value="LEUCINE-RICH REPEAT-CONTAINING PROTEIN 56"/>
    <property type="match status" value="1"/>
</dbReference>
<feature type="region of interest" description="Disordered" evidence="1">
    <location>
        <begin position="215"/>
        <end position="246"/>
    </location>
</feature>
<dbReference type="AlphaFoldDB" id="A0AB34J7W3"/>
<sequence length="581" mass="62469">MLMEMWDEEQLLEQEALISASITDEQLQSLAGSTNLLSVTFLQMAVDSEFVPLGSLGERLPALEQLKLNGSSIPSIRFLGTSLSKLRVLWICRCGLSGLEGLSALPELQELYVAFNEVSTLTCITEAERLEILDLEANAIAEMEQIEWLQLVPSLQEVTLRGNPVCDLSPTFRADAIALLQHVQLLDDEPTSVLEDAGLASPSFLSCGIHSADEGKDTMLGSSSEPQDLGGMASPSSERGEAGLEEVRKRRQELRMVLDGIKYAEVGRVYDVSADGRSVLSGGLAGGARPSTAWPLLNAWTASRESDSEDGGSRPSSSRRPSTTTTGLHASRPASALFRPSSGFGSRPFTGSGNRPATPRGSAMACDEACGASELTMTADVICGVHKLRAHTLHKQMKELRDDSAARKDLREELMDELRAVKIQQLLAGEQGGASSSDSGDEYNAPYDDPAAHSIDDAVDSTKMWRRECSAHHHEAEVLSVNDADGGTRPSSSEDVTPTQTPMGSQLLNINVNVKNTMTSRYVDQLSGNAPKPTTGTSQKRSLIHSRISGGRANAPVVLRHLRMPDEPHLAEAAAEILQLS</sequence>
<dbReference type="Proteomes" id="UP001515480">
    <property type="component" value="Unassembled WGS sequence"/>
</dbReference>
<comment type="caution">
    <text evidence="2">The sequence shown here is derived from an EMBL/GenBank/DDBJ whole genome shotgun (WGS) entry which is preliminary data.</text>
</comment>
<dbReference type="InterPro" id="IPR040091">
    <property type="entry name" value="LRRC56"/>
</dbReference>
<feature type="region of interest" description="Disordered" evidence="1">
    <location>
        <begin position="429"/>
        <end position="454"/>
    </location>
</feature>
<reference evidence="2 3" key="1">
    <citation type="journal article" date="2024" name="Science">
        <title>Giant polyketide synthase enzymes in the biosynthesis of giant marine polyether toxins.</title>
        <authorList>
            <person name="Fallon T.R."/>
            <person name="Shende V.V."/>
            <person name="Wierzbicki I.H."/>
            <person name="Pendleton A.L."/>
            <person name="Watervoot N.F."/>
            <person name="Auber R.P."/>
            <person name="Gonzalez D.J."/>
            <person name="Wisecaver J.H."/>
            <person name="Moore B.S."/>
        </authorList>
    </citation>
    <scope>NUCLEOTIDE SEQUENCE [LARGE SCALE GENOMIC DNA]</scope>
    <source>
        <strain evidence="2 3">12B1</strain>
    </source>
</reference>
<feature type="region of interest" description="Disordered" evidence="1">
    <location>
        <begin position="302"/>
        <end position="364"/>
    </location>
</feature>